<evidence type="ECO:0000313" key="1">
    <source>
        <dbReference type="EMBL" id="CAD8140047.1"/>
    </source>
</evidence>
<accession>A0A8S1SL03</accession>
<sequence length="233" mass="27735">MNSQAQFRQDNKMQIHFSRPSSRNNSFLPEIAQTPSYNFIQKQQTNSIFNSSKGMDQFNLFKISQAEQNIDQITSRTELQRKELIREIFRQDKKPTALKPLIKQQELTTHRNRVRKEDQIEDQQTQLKSILKRKSSNSREHADIFDFFELDNQDLKYQQQKPNFNRLKHNKQISLQPIEKEDHSPPLYNPGKKIVSFNKQIQIKVIDPNEEKPKSNQKTFRRMYTVADLLDKS</sequence>
<keyword evidence="2" id="KW-1185">Reference proteome</keyword>
<proteinExistence type="predicted"/>
<dbReference type="Proteomes" id="UP000683925">
    <property type="component" value="Unassembled WGS sequence"/>
</dbReference>
<dbReference type="OrthoDB" id="289298at2759"/>
<name>A0A8S1SL03_PAROT</name>
<reference evidence="1" key="1">
    <citation type="submission" date="2021-01" db="EMBL/GenBank/DDBJ databases">
        <authorList>
            <consortium name="Genoscope - CEA"/>
            <person name="William W."/>
        </authorList>
    </citation>
    <scope>NUCLEOTIDE SEQUENCE</scope>
</reference>
<organism evidence="1 2">
    <name type="scientific">Paramecium octaurelia</name>
    <dbReference type="NCBI Taxonomy" id="43137"/>
    <lineage>
        <taxon>Eukaryota</taxon>
        <taxon>Sar</taxon>
        <taxon>Alveolata</taxon>
        <taxon>Ciliophora</taxon>
        <taxon>Intramacronucleata</taxon>
        <taxon>Oligohymenophorea</taxon>
        <taxon>Peniculida</taxon>
        <taxon>Parameciidae</taxon>
        <taxon>Paramecium</taxon>
    </lineage>
</organism>
<dbReference type="AlphaFoldDB" id="A0A8S1SL03"/>
<dbReference type="EMBL" id="CAJJDP010000010">
    <property type="protein sequence ID" value="CAD8140047.1"/>
    <property type="molecule type" value="Genomic_DNA"/>
</dbReference>
<evidence type="ECO:0000313" key="2">
    <source>
        <dbReference type="Proteomes" id="UP000683925"/>
    </source>
</evidence>
<dbReference type="OMA" id="DNKMQIH"/>
<comment type="caution">
    <text evidence="1">The sequence shown here is derived from an EMBL/GenBank/DDBJ whole genome shotgun (WGS) entry which is preliminary data.</text>
</comment>
<gene>
    <name evidence="1" type="ORF">POCTA_138.1.T0110202</name>
</gene>
<protein>
    <submittedName>
        <fullName evidence="1">Uncharacterized protein</fullName>
    </submittedName>
</protein>